<reference evidence="1 2" key="1">
    <citation type="journal article" date="2019" name="Nat. Microbiol.">
        <title>Mediterranean grassland soil C-N compound turnover is dependent on rainfall and depth, and is mediated by genomically divergent microorganisms.</title>
        <authorList>
            <person name="Diamond S."/>
            <person name="Andeer P.F."/>
            <person name="Li Z."/>
            <person name="Crits-Christoph A."/>
            <person name="Burstein D."/>
            <person name="Anantharaman K."/>
            <person name="Lane K.R."/>
            <person name="Thomas B.C."/>
            <person name="Pan C."/>
            <person name="Northen T.R."/>
            <person name="Banfield J.F."/>
        </authorList>
    </citation>
    <scope>NUCLEOTIDE SEQUENCE [LARGE SCALE GENOMIC DNA]</scope>
    <source>
        <strain evidence="1">NP_7</strain>
    </source>
</reference>
<dbReference type="Pfam" id="PF04951">
    <property type="entry name" value="Peptidase_M55"/>
    <property type="match status" value="1"/>
</dbReference>
<dbReference type="Gene3D" id="3.40.50.10780">
    <property type="entry name" value="Dipeptide transport protein"/>
    <property type="match status" value="1"/>
</dbReference>
<accession>A0A537J0C7</accession>
<evidence type="ECO:0000313" key="1">
    <source>
        <dbReference type="EMBL" id="TMI77011.1"/>
    </source>
</evidence>
<comment type="caution">
    <text evidence="1">The sequence shown here is derived from an EMBL/GenBank/DDBJ whole genome shotgun (WGS) entry which is preliminary data.</text>
</comment>
<dbReference type="InterPro" id="IPR027476">
    <property type="entry name" value="DppA_N"/>
</dbReference>
<dbReference type="AlphaFoldDB" id="A0A537J0C7"/>
<organism evidence="1 2">
    <name type="scientific">Candidatus Segetimicrobium genomatis</name>
    <dbReference type="NCBI Taxonomy" id="2569760"/>
    <lineage>
        <taxon>Bacteria</taxon>
        <taxon>Bacillati</taxon>
        <taxon>Candidatus Sysuimicrobiota</taxon>
        <taxon>Candidatus Sysuimicrobiia</taxon>
        <taxon>Candidatus Sysuimicrobiales</taxon>
        <taxon>Candidatus Segetimicrobiaceae</taxon>
        <taxon>Candidatus Segetimicrobium</taxon>
    </lineage>
</organism>
<feature type="non-terminal residue" evidence="1">
    <location>
        <position position="133"/>
    </location>
</feature>
<dbReference type="InterPro" id="IPR036177">
    <property type="entry name" value="Peptidase_M55_sf"/>
</dbReference>
<protein>
    <recommendedName>
        <fullName evidence="3">Peptidase M55</fullName>
    </recommendedName>
</protein>
<sequence>MKVFISADMEGTAGVTDWDQVMPDQPDYARFRRLMTEEVNAAILGALEGGAKEIVVNDSHNTMRNLLIEELHPLAQLISGSPKPYSMMQGIDNTFDAVFFTGYHAAAGTQNGILDHTYSSLSVRQLKLGNLVV</sequence>
<evidence type="ECO:0000313" key="2">
    <source>
        <dbReference type="Proteomes" id="UP000320048"/>
    </source>
</evidence>
<evidence type="ECO:0008006" key="3">
    <source>
        <dbReference type="Google" id="ProtNLM"/>
    </source>
</evidence>
<dbReference type="InterPro" id="IPR007035">
    <property type="entry name" value="Peptidase_M55"/>
</dbReference>
<dbReference type="Proteomes" id="UP000320048">
    <property type="component" value="Unassembled WGS sequence"/>
</dbReference>
<dbReference type="SUPFAM" id="SSF63992">
    <property type="entry name" value="Dipeptide transport protein"/>
    <property type="match status" value="1"/>
</dbReference>
<proteinExistence type="predicted"/>
<name>A0A537J0C7_9BACT</name>
<gene>
    <name evidence="1" type="ORF">E6H04_14555</name>
</gene>
<dbReference type="EMBL" id="VBAO01000488">
    <property type="protein sequence ID" value="TMI77011.1"/>
    <property type="molecule type" value="Genomic_DNA"/>
</dbReference>